<gene>
    <name evidence="7" type="ORF">BN980_GECA04s06456g</name>
</gene>
<dbReference type="GO" id="GO:0004651">
    <property type="term" value="F:polynucleotide 5'-phosphatase activity"/>
    <property type="evidence" value="ECO:0007669"/>
    <property type="project" value="InterPro"/>
</dbReference>
<accession>A0A0J9X729</accession>
<evidence type="ECO:0000259" key="6">
    <source>
        <dbReference type="Pfam" id="PF02940"/>
    </source>
</evidence>
<feature type="domain" description="mRNA triphosphatase Cet1-like" evidence="6">
    <location>
        <begin position="122"/>
        <end position="322"/>
    </location>
</feature>
<reference evidence="7" key="1">
    <citation type="submission" date="2014-03" db="EMBL/GenBank/DDBJ databases">
        <authorList>
            <person name="Casaregola S."/>
        </authorList>
    </citation>
    <scope>NUCLEOTIDE SEQUENCE [LARGE SCALE GENOMIC DNA]</scope>
    <source>
        <strain evidence="7">CLIB 918</strain>
    </source>
</reference>
<dbReference type="EC" id="3.6.1.74" evidence="3"/>
<evidence type="ECO:0000256" key="5">
    <source>
        <dbReference type="SAM" id="MobiDB-lite"/>
    </source>
</evidence>
<dbReference type="SUPFAM" id="SSF55154">
    <property type="entry name" value="CYTH-like phosphatases"/>
    <property type="match status" value="1"/>
</dbReference>
<sequence>MTECYVPSIVSNKSSSTKYVPPHLRHVDSIKVPDQFSIKTTSNPDADTLNINSDSSNQLESPVGRQLRPSTLKASADSRARRIVPPRGPKASKAREPSHYDEVTARNFTVPPFAPPKDQFQSELTANITIWLYHQLKNLGDHRKYVEVECSLGRFNKNVYAGPEHVPTGFVLDSKIKPGVKYNNKLPREVTKTVRSNSEKLLSLRKDEFQGYSHAHQIDEFYKLPGVSDRVRKSTNGRDESEVIVKKTVDSLLVVLPNSAGVFKVKISLELPIFECTNNPNWENELQKLNFSREKARENLCFQDFVVSITQVDTKMTEVEIEMSQKKLLDLFLKCKRKDPICNDKTSKWLAFENFVASSVRAVDQLLENSST</sequence>
<comment type="caution">
    <text evidence="7">The sequence shown here is derived from an EMBL/GenBank/DDBJ whole genome shotgun (WGS) entry which is preliminary data.</text>
</comment>
<comment type="catalytic activity">
    <reaction evidence="4">
        <text>a 5'-end triphospho-ribonucleoside in mRNA + H2O = a 5'-end diphospho-ribonucleoside in mRNA + phosphate + H(+)</text>
        <dbReference type="Rhea" id="RHEA:67004"/>
        <dbReference type="Rhea" id="RHEA-COMP:17164"/>
        <dbReference type="Rhea" id="RHEA-COMP:17165"/>
        <dbReference type="ChEBI" id="CHEBI:15377"/>
        <dbReference type="ChEBI" id="CHEBI:15378"/>
        <dbReference type="ChEBI" id="CHEBI:43474"/>
        <dbReference type="ChEBI" id="CHEBI:167616"/>
        <dbReference type="ChEBI" id="CHEBI:167618"/>
        <dbReference type="EC" id="3.6.1.74"/>
    </reaction>
    <physiologicalReaction direction="left-to-right" evidence="4">
        <dbReference type="Rhea" id="RHEA:67005"/>
    </physiologicalReaction>
</comment>
<dbReference type="InterPro" id="IPR004206">
    <property type="entry name" value="mRNA_triPase_Cet1"/>
</dbReference>
<dbReference type="EMBL" id="CCBN010000004">
    <property type="protein sequence ID" value="CDO53230.1"/>
    <property type="molecule type" value="Genomic_DNA"/>
</dbReference>
<keyword evidence="2" id="KW-0378">Hydrolase</keyword>
<evidence type="ECO:0000256" key="3">
    <source>
        <dbReference type="ARBA" id="ARBA00035028"/>
    </source>
</evidence>
<dbReference type="Pfam" id="PF02940">
    <property type="entry name" value="mRNA_triPase"/>
    <property type="match status" value="1"/>
</dbReference>
<evidence type="ECO:0000313" key="7">
    <source>
        <dbReference type="EMBL" id="CDO53230.1"/>
    </source>
</evidence>
<name>A0A0J9X729_GEOCN</name>
<proteinExistence type="predicted"/>
<feature type="region of interest" description="Disordered" evidence="5">
    <location>
        <begin position="41"/>
        <end position="116"/>
    </location>
</feature>
<evidence type="ECO:0000256" key="2">
    <source>
        <dbReference type="ARBA" id="ARBA00022801"/>
    </source>
</evidence>
<evidence type="ECO:0000313" key="8">
    <source>
        <dbReference type="Proteomes" id="UP000242525"/>
    </source>
</evidence>
<dbReference type="GO" id="GO:0140818">
    <property type="term" value="F:mRNA 5'-triphosphate monophosphatase activity"/>
    <property type="evidence" value="ECO:0007669"/>
    <property type="project" value="UniProtKB-EC"/>
</dbReference>
<dbReference type="InterPro" id="IPR033469">
    <property type="entry name" value="CYTH-like_dom_sf"/>
</dbReference>
<keyword evidence="1" id="KW-0507">mRNA processing</keyword>
<feature type="compositionally biased region" description="Basic and acidic residues" evidence="5">
    <location>
        <begin position="93"/>
        <end position="104"/>
    </location>
</feature>
<evidence type="ECO:0000256" key="4">
    <source>
        <dbReference type="ARBA" id="ARBA00047740"/>
    </source>
</evidence>
<dbReference type="AlphaFoldDB" id="A0A0J9X729"/>
<dbReference type="InterPro" id="IPR037009">
    <property type="entry name" value="mRNA_triPase_Cet1_sf"/>
</dbReference>
<keyword evidence="8" id="KW-1185">Reference proteome</keyword>
<dbReference type="GO" id="GO:0006397">
    <property type="term" value="P:mRNA processing"/>
    <property type="evidence" value="ECO:0007669"/>
    <property type="project" value="UniProtKB-KW"/>
</dbReference>
<organism evidence="7 8">
    <name type="scientific">Geotrichum candidum</name>
    <name type="common">Oospora lactis</name>
    <name type="synonym">Dipodascus geotrichum</name>
    <dbReference type="NCBI Taxonomy" id="1173061"/>
    <lineage>
        <taxon>Eukaryota</taxon>
        <taxon>Fungi</taxon>
        <taxon>Dikarya</taxon>
        <taxon>Ascomycota</taxon>
        <taxon>Saccharomycotina</taxon>
        <taxon>Dipodascomycetes</taxon>
        <taxon>Dipodascales</taxon>
        <taxon>Dipodascaceae</taxon>
        <taxon>Geotrichum</taxon>
    </lineage>
</organism>
<evidence type="ECO:0000256" key="1">
    <source>
        <dbReference type="ARBA" id="ARBA00022664"/>
    </source>
</evidence>
<dbReference type="Gene3D" id="3.20.100.10">
    <property type="entry name" value="mRNA triphosphatase Cet1-like"/>
    <property type="match status" value="1"/>
</dbReference>
<dbReference type="Proteomes" id="UP000242525">
    <property type="component" value="Unassembled WGS sequence"/>
</dbReference>
<protein>
    <recommendedName>
        <fullName evidence="3">mRNA 5'-phosphatase</fullName>
        <ecNumber evidence="3">3.6.1.74</ecNumber>
    </recommendedName>
</protein>
<feature type="compositionally biased region" description="Polar residues" evidence="5">
    <location>
        <begin position="41"/>
        <end position="60"/>
    </location>
</feature>